<comment type="similarity">
    <text evidence="1 6">Belongs to the Nudix hydrolase family.</text>
</comment>
<dbReference type="Pfam" id="PF00293">
    <property type="entry name" value="NUDIX"/>
    <property type="match status" value="1"/>
</dbReference>
<organism evidence="8 9">
    <name type="scientific">Candidatus Wildermuthbacteria bacterium RIFCSPHIGHO2_02_FULL_47_17</name>
    <dbReference type="NCBI Taxonomy" id="1802452"/>
    <lineage>
        <taxon>Bacteria</taxon>
        <taxon>Candidatus Wildermuthiibacteriota</taxon>
    </lineage>
</organism>
<dbReference type="InterPro" id="IPR000086">
    <property type="entry name" value="NUDIX_hydrolase_dom"/>
</dbReference>
<evidence type="ECO:0000256" key="5">
    <source>
        <dbReference type="ARBA" id="ARBA00032644"/>
    </source>
</evidence>
<evidence type="ECO:0000313" key="9">
    <source>
        <dbReference type="Proteomes" id="UP000179258"/>
    </source>
</evidence>
<name>A0A1G2R5P9_9BACT</name>
<evidence type="ECO:0000256" key="4">
    <source>
        <dbReference type="ARBA" id="ARBA00022801"/>
    </source>
</evidence>
<dbReference type="PANTHER" id="PTHR21340:SF0">
    <property type="entry name" value="BIS(5'-NUCLEOSYL)-TETRAPHOSPHATASE [ASYMMETRICAL]"/>
    <property type="match status" value="1"/>
</dbReference>
<protein>
    <recommendedName>
        <fullName evidence="2">Bis(5'-nucleosyl)-tetraphosphatase [asymmetrical]</fullName>
    </recommendedName>
    <alternativeName>
        <fullName evidence="5">Diadenosine 5',5'''-P1,P4-tetraphosphate asymmetrical hydrolase</fullName>
    </alternativeName>
</protein>
<dbReference type="PROSITE" id="PS00893">
    <property type="entry name" value="NUDIX_BOX"/>
    <property type="match status" value="1"/>
</dbReference>
<evidence type="ECO:0000256" key="2">
    <source>
        <dbReference type="ARBA" id="ARBA00018911"/>
    </source>
</evidence>
<dbReference type="Proteomes" id="UP000179258">
    <property type="component" value="Unassembled WGS sequence"/>
</dbReference>
<sequence length="149" mass="17546">MPTEKSAGAVVFRHSKNKTEYLLLHYGVGHWDFPKGHIEKGESEEEALRREVFEETGIKDLRIIPGFSHTMKYFFKKYITTPSGKIKRGKEMVMKFVVFYLAETKTKKVKLSFEHTGYKWLTYKNAMEQITFSNAKKLLSEANRFLRRQ</sequence>
<dbReference type="GO" id="GO:0006754">
    <property type="term" value="P:ATP biosynthetic process"/>
    <property type="evidence" value="ECO:0007669"/>
    <property type="project" value="TreeGrafter"/>
</dbReference>
<keyword evidence="4 6" id="KW-0378">Hydrolase</keyword>
<proteinExistence type="inferred from homology"/>
<evidence type="ECO:0000256" key="6">
    <source>
        <dbReference type="RuleBase" id="RU003476"/>
    </source>
</evidence>
<gene>
    <name evidence="8" type="ORF">A3D59_04780</name>
</gene>
<evidence type="ECO:0000256" key="1">
    <source>
        <dbReference type="ARBA" id="ARBA00005582"/>
    </source>
</evidence>
<dbReference type="AlphaFoldDB" id="A0A1G2R5P9"/>
<dbReference type="GO" id="GO:0000166">
    <property type="term" value="F:nucleotide binding"/>
    <property type="evidence" value="ECO:0007669"/>
    <property type="project" value="UniProtKB-KW"/>
</dbReference>
<reference evidence="8 9" key="1">
    <citation type="journal article" date="2016" name="Nat. Commun.">
        <title>Thousands of microbial genomes shed light on interconnected biogeochemical processes in an aquifer system.</title>
        <authorList>
            <person name="Anantharaman K."/>
            <person name="Brown C.T."/>
            <person name="Hug L.A."/>
            <person name="Sharon I."/>
            <person name="Castelle C.J."/>
            <person name="Probst A.J."/>
            <person name="Thomas B.C."/>
            <person name="Singh A."/>
            <person name="Wilkins M.J."/>
            <person name="Karaoz U."/>
            <person name="Brodie E.L."/>
            <person name="Williams K.H."/>
            <person name="Hubbard S.S."/>
            <person name="Banfield J.F."/>
        </authorList>
    </citation>
    <scope>NUCLEOTIDE SEQUENCE [LARGE SCALE GENOMIC DNA]</scope>
</reference>
<feature type="domain" description="Nudix hydrolase" evidence="7">
    <location>
        <begin position="2"/>
        <end position="145"/>
    </location>
</feature>
<dbReference type="GO" id="GO:0004081">
    <property type="term" value="F:bis(5'-nucleosyl)-tetraphosphatase (asymmetrical) activity"/>
    <property type="evidence" value="ECO:0007669"/>
    <property type="project" value="TreeGrafter"/>
</dbReference>
<dbReference type="Gene3D" id="3.90.79.10">
    <property type="entry name" value="Nucleoside Triphosphate Pyrophosphohydrolase"/>
    <property type="match status" value="1"/>
</dbReference>
<dbReference type="PROSITE" id="PS51462">
    <property type="entry name" value="NUDIX"/>
    <property type="match status" value="1"/>
</dbReference>
<dbReference type="GO" id="GO:0006167">
    <property type="term" value="P:AMP biosynthetic process"/>
    <property type="evidence" value="ECO:0007669"/>
    <property type="project" value="TreeGrafter"/>
</dbReference>
<dbReference type="InterPro" id="IPR020084">
    <property type="entry name" value="NUDIX_hydrolase_CS"/>
</dbReference>
<dbReference type="InterPro" id="IPR020476">
    <property type="entry name" value="Nudix_hydrolase"/>
</dbReference>
<dbReference type="PRINTS" id="PR00502">
    <property type="entry name" value="NUDIXFAMILY"/>
</dbReference>
<accession>A0A1G2R5P9</accession>
<evidence type="ECO:0000256" key="3">
    <source>
        <dbReference type="ARBA" id="ARBA00022741"/>
    </source>
</evidence>
<dbReference type="EMBL" id="MHTX01000035">
    <property type="protein sequence ID" value="OHA67719.1"/>
    <property type="molecule type" value="Genomic_DNA"/>
</dbReference>
<dbReference type="InterPro" id="IPR015797">
    <property type="entry name" value="NUDIX_hydrolase-like_dom_sf"/>
</dbReference>
<comment type="caution">
    <text evidence="8">The sequence shown here is derived from an EMBL/GenBank/DDBJ whole genome shotgun (WGS) entry which is preliminary data.</text>
</comment>
<dbReference type="CDD" id="cd03428">
    <property type="entry name" value="NUDIX_Ap4A_Nudt2"/>
    <property type="match status" value="1"/>
</dbReference>
<dbReference type="SUPFAM" id="SSF55811">
    <property type="entry name" value="Nudix"/>
    <property type="match status" value="1"/>
</dbReference>
<evidence type="ECO:0000313" key="8">
    <source>
        <dbReference type="EMBL" id="OHA67719.1"/>
    </source>
</evidence>
<dbReference type="InterPro" id="IPR051325">
    <property type="entry name" value="Nudix_hydrolase_domain"/>
</dbReference>
<dbReference type="InterPro" id="IPR003565">
    <property type="entry name" value="Tetra_PHTase"/>
</dbReference>
<evidence type="ECO:0000259" key="7">
    <source>
        <dbReference type="PROSITE" id="PS51462"/>
    </source>
</evidence>
<dbReference type="PANTHER" id="PTHR21340">
    <property type="entry name" value="DIADENOSINE 5,5-P1,P4-TETRAPHOSPHATE PYROPHOSPHOHYDROLASE MUTT"/>
    <property type="match status" value="1"/>
</dbReference>
<keyword evidence="3" id="KW-0547">Nucleotide-binding</keyword>